<comment type="caution">
    <text evidence="2">The sequence shown here is derived from an EMBL/GenBank/DDBJ whole genome shotgun (WGS) entry which is preliminary data.</text>
</comment>
<name>A0A930Q3N2_9MICC</name>
<dbReference type="InterPro" id="IPR036563">
    <property type="entry name" value="MoaE_sf"/>
</dbReference>
<accession>A0A930Q3N2</accession>
<gene>
    <name evidence="2" type="ORF">HXO65_02560</name>
</gene>
<reference evidence="2" key="1">
    <citation type="submission" date="2020-04" db="EMBL/GenBank/DDBJ databases">
        <title>Deep metagenomics examines the oral microbiome during advanced dental caries in children, revealing novel taxa and co-occurrences with host molecules.</title>
        <authorList>
            <person name="Baker J.L."/>
            <person name="Morton J.T."/>
            <person name="Dinis M."/>
            <person name="Alvarez R."/>
            <person name="Tran N.C."/>
            <person name="Knight R."/>
            <person name="Edlund A."/>
        </authorList>
    </citation>
    <scope>NUCLEOTIDE SEQUENCE</scope>
    <source>
        <strain evidence="2">JCVI_47_bin.3</strain>
    </source>
</reference>
<sequence>MTTKPKVDSAVPAEAPLDHSGDQGAEPSGSTVIFTDITEAPLEPLYAAAKAEVMTEAMGALVIFDGIVRNHDHGSAVRGLSYSAHPQAREYIAEVAAEVAGELDGVRLWAVHRVGPIAIGESALTVMAAAAHRGRAFDACELVADRVKARVPIWKEQELLDGSIEWVGVDTSPC</sequence>
<dbReference type="AlphaFoldDB" id="A0A930Q3N2"/>
<dbReference type="CDD" id="cd00756">
    <property type="entry name" value="MoaE"/>
    <property type="match status" value="1"/>
</dbReference>
<evidence type="ECO:0000256" key="1">
    <source>
        <dbReference type="SAM" id="MobiDB-lite"/>
    </source>
</evidence>
<dbReference type="GO" id="GO:0006777">
    <property type="term" value="P:Mo-molybdopterin cofactor biosynthetic process"/>
    <property type="evidence" value="ECO:0007669"/>
    <property type="project" value="InterPro"/>
</dbReference>
<feature type="region of interest" description="Disordered" evidence="1">
    <location>
        <begin position="1"/>
        <end position="29"/>
    </location>
</feature>
<dbReference type="EMBL" id="JABZXS010000018">
    <property type="protein sequence ID" value="MBF1673072.1"/>
    <property type="molecule type" value="Genomic_DNA"/>
</dbReference>
<organism evidence="2 3">
    <name type="scientific">Rothia mucilaginosa</name>
    <dbReference type="NCBI Taxonomy" id="43675"/>
    <lineage>
        <taxon>Bacteria</taxon>
        <taxon>Bacillati</taxon>
        <taxon>Actinomycetota</taxon>
        <taxon>Actinomycetes</taxon>
        <taxon>Micrococcales</taxon>
        <taxon>Micrococcaceae</taxon>
        <taxon>Rothia</taxon>
    </lineage>
</organism>
<dbReference type="Gene3D" id="3.90.1170.40">
    <property type="entry name" value="Molybdopterin biosynthesis MoaE subunit"/>
    <property type="match status" value="1"/>
</dbReference>
<dbReference type="PANTHER" id="PTHR23404">
    <property type="entry name" value="MOLYBDOPTERIN SYNTHASE RELATED"/>
    <property type="match status" value="1"/>
</dbReference>
<dbReference type="InterPro" id="IPR003448">
    <property type="entry name" value="Mopterin_biosynth_MoaE"/>
</dbReference>
<dbReference type="Pfam" id="PF02391">
    <property type="entry name" value="MoaE"/>
    <property type="match status" value="1"/>
</dbReference>
<evidence type="ECO:0000313" key="2">
    <source>
        <dbReference type="EMBL" id="MBF1673072.1"/>
    </source>
</evidence>
<dbReference type="Proteomes" id="UP000785653">
    <property type="component" value="Unassembled WGS sequence"/>
</dbReference>
<dbReference type="SUPFAM" id="SSF54690">
    <property type="entry name" value="Molybdopterin synthase subunit MoaE"/>
    <property type="match status" value="1"/>
</dbReference>
<evidence type="ECO:0000313" key="3">
    <source>
        <dbReference type="Proteomes" id="UP000785653"/>
    </source>
</evidence>
<proteinExistence type="predicted"/>
<protein>
    <submittedName>
        <fullName evidence="2">Molybdenum cofactor biosynthesis protein MoaE</fullName>
    </submittedName>
</protein>